<dbReference type="InterPro" id="IPR029058">
    <property type="entry name" value="AB_hydrolase_fold"/>
</dbReference>
<dbReference type="EMBL" id="BAABHB010000017">
    <property type="protein sequence ID" value="GAA4418641.1"/>
    <property type="molecule type" value="Genomic_DNA"/>
</dbReference>
<organism evidence="1 2">
    <name type="scientific">Nibrella viscosa</name>
    <dbReference type="NCBI Taxonomy" id="1084524"/>
    <lineage>
        <taxon>Bacteria</taxon>
        <taxon>Pseudomonadati</taxon>
        <taxon>Bacteroidota</taxon>
        <taxon>Cytophagia</taxon>
        <taxon>Cytophagales</taxon>
        <taxon>Spirosomataceae</taxon>
        <taxon>Nibrella</taxon>
    </lineage>
</organism>
<keyword evidence="2" id="KW-1185">Reference proteome</keyword>
<dbReference type="RefSeq" id="WP_345271010.1">
    <property type="nucleotide sequence ID" value="NZ_BAABHB010000017.1"/>
</dbReference>
<reference evidence="2" key="1">
    <citation type="journal article" date="2019" name="Int. J. Syst. Evol. Microbiol.">
        <title>The Global Catalogue of Microorganisms (GCM) 10K type strain sequencing project: providing services to taxonomists for standard genome sequencing and annotation.</title>
        <authorList>
            <consortium name="The Broad Institute Genomics Platform"/>
            <consortium name="The Broad Institute Genome Sequencing Center for Infectious Disease"/>
            <person name="Wu L."/>
            <person name="Ma J."/>
        </authorList>
    </citation>
    <scope>NUCLEOTIDE SEQUENCE [LARGE SCALE GENOMIC DNA]</scope>
    <source>
        <strain evidence="2">JCM 17925</strain>
    </source>
</reference>
<dbReference type="Gene3D" id="3.40.50.1820">
    <property type="entry name" value="alpha/beta hydrolase"/>
    <property type="match status" value="1"/>
</dbReference>
<evidence type="ECO:0000313" key="2">
    <source>
        <dbReference type="Proteomes" id="UP001500936"/>
    </source>
</evidence>
<protein>
    <recommendedName>
        <fullName evidence="3">Alpha/beta hydrolase</fullName>
    </recommendedName>
</protein>
<dbReference type="SUPFAM" id="SSF53474">
    <property type="entry name" value="alpha/beta-Hydrolases"/>
    <property type="match status" value="1"/>
</dbReference>
<evidence type="ECO:0000313" key="1">
    <source>
        <dbReference type="EMBL" id="GAA4418641.1"/>
    </source>
</evidence>
<comment type="caution">
    <text evidence="1">The sequence shown here is derived from an EMBL/GenBank/DDBJ whole genome shotgun (WGS) entry which is preliminary data.</text>
</comment>
<evidence type="ECO:0008006" key="3">
    <source>
        <dbReference type="Google" id="ProtNLM"/>
    </source>
</evidence>
<accession>A0ABP8KZA7</accession>
<sequence length="420" mass="47317">MKLFGFPFCEIEFTGKGEYSQESVDSLIDLVKEESITDLLVISHGWKNNRDDANYIYVNLLEQLSVQLENYNYEFNERRFGALLVFWPSRWLGGEDYRIALNTQLEEIEYFLTTENEKNLLLEAKEEAKFIGISDHNPRRFLQLIKKIQAPDKNPLQLEPEDKVYEHLDPSEEVELLARLVDDESIDSPSDGHAAGFGQFTYWLVDAAQNFVNNVTYSRMRERAGVIGWNGLHKVLSKLKENVDGVKLHLVGHSFGARLVTAAVSSNESGKRLEVDTLTLLQAAFSQYAFASKKSVPLLETDGMFRNVISDNLVKGPILITYSKNDISIRKYYELASKLVPRHVGTHIRRGNELNLYGGLGNNGAQEIGAITGVVLNDNANYTFSKGLVYNLDADQYILGHSDILKPGIAKVILSAIKTC</sequence>
<name>A0ABP8KZA7_9BACT</name>
<dbReference type="Proteomes" id="UP001500936">
    <property type="component" value="Unassembled WGS sequence"/>
</dbReference>
<proteinExistence type="predicted"/>
<gene>
    <name evidence="1" type="ORF">GCM10023187_52240</name>
</gene>